<feature type="compositionally biased region" description="Basic and acidic residues" evidence="4">
    <location>
        <begin position="253"/>
        <end position="269"/>
    </location>
</feature>
<feature type="region of interest" description="Disordered" evidence="4">
    <location>
        <begin position="1"/>
        <end position="300"/>
    </location>
</feature>
<feature type="compositionally biased region" description="Basic residues" evidence="4">
    <location>
        <begin position="21"/>
        <end position="33"/>
    </location>
</feature>
<accession>A0A093VE02</accession>
<feature type="compositionally biased region" description="Polar residues" evidence="4">
    <location>
        <begin position="345"/>
        <end position="365"/>
    </location>
</feature>
<feature type="transmembrane region" description="Helical" evidence="5">
    <location>
        <begin position="1318"/>
        <end position="1341"/>
    </location>
</feature>
<comment type="caution">
    <text evidence="7">The sequence shown here is derived from an EMBL/GenBank/DDBJ whole genome shotgun (WGS) entry which is preliminary data.</text>
</comment>
<evidence type="ECO:0000313" key="7">
    <source>
        <dbReference type="EMBL" id="KFX48214.1"/>
    </source>
</evidence>
<dbReference type="SUPFAM" id="SSF103473">
    <property type="entry name" value="MFS general substrate transporter"/>
    <property type="match status" value="1"/>
</dbReference>
<feature type="compositionally biased region" description="Polar residues" evidence="4">
    <location>
        <begin position="376"/>
        <end position="386"/>
    </location>
</feature>
<dbReference type="GO" id="GO:0016020">
    <property type="term" value="C:membrane"/>
    <property type="evidence" value="ECO:0007669"/>
    <property type="project" value="UniProtKB-SubCell"/>
</dbReference>
<evidence type="ECO:0000256" key="2">
    <source>
        <dbReference type="ARBA" id="ARBA00006727"/>
    </source>
</evidence>
<dbReference type="InterPro" id="IPR036259">
    <property type="entry name" value="MFS_trans_sf"/>
</dbReference>
<dbReference type="EMBL" id="JPOX01000013">
    <property type="protein sequence ID" value="KFX48214.1"/>
    <property type="molecule type" value="Genomic_DNA"/>
</dbReference>
<feature type="compositionally biased region" description="Polar residues" evidence="4">
    <location>
        <begin position="418"/>
        <end position="432"/>
    </location>
</feature>
<reference evidence="7" key="1">
    <citation type="journal article" date="2014" name="PLoS Genet.">
        <title>Signature Gene Expression Reveals Novel Clues to the Molecular Mechanisms of Dimorphic Transition in Penicillium marneffei.</title>
        <authorList>
            <person name="Yang E."/>
            <person name="Wang G."/>
            <person name="Cai J."/>
            <person name="Woo P.C."/>
            <person name="Lau S.K."/>
            <person name="Yuen K.-Y."/>
            <person name="Chow W.-N."/>
            <person name="Lin X."/>
        </authorList>
    </citation>
    <scope>NUCLEOTIDE SEQUENCE [LARGE SCALE GENOMIC DNA]</scope>
    <source>
        <strain evidence="7">PM1</strain>
    </source>
</reference>
<proteinExistence type="inferred from homology"/>
<feature type="region of interest" description="Disordered" evidence="4">
    <location>
        <begin position="926"/>
        <end position="967"/>
    </location>
</feature>
<dbReference type="PANTHER" id="PTHR11360:SF177">
    <property type="entry name" value="RIBOFLAVIN TRANSPORTER MCH5"/>
    <property type="match status" value="1"/>
</dbReference>
<comment type="subcellular location">
    <subcellularLocation>
        <location evidence="1">Membrane</location>
        <topology evidence="1">Multi-pass membrane protein</topology>
    </subcellularLocation>
</comment>
<evidence type="ECO:0000256" key="3">
    <source>
        <dbReference type="SAM" id="Coils"/>
    </source>
</evidence>
<feature type="transmembrane region" description="Helical" evidence="5">
    <location>
        <begin position="1262"/>
        <end position="1281"/>
    </location>
</feature>
<gene>
    <name evidence="7" type="ORF">GQ26_0132540</name>
</gene>
<feature type="region of interest" description="Disordered" evidence="4">
    <location>
        <begin position="331"/>
        <end position="386"/>
    </location>
</feature>
<dbReference type="Gene3D" id="1.20.1250.20">
    <property type="entry name" value="MFS general substrate transporter like domains"/>
    <property type="match status" value="1"/>
</dbReference>
<feature type="coiled-coil region" evidence="3">
    <location>
        <begin position="855"/>
        <end position="884"/>
    </location>
</feature>
<feature type="compositionally biased region" description="Polar residues" evidence="4">
    <location>
        <begin position="291"/>
        <end position="300"/>
    </location>
</feature>
<keyword evidence="5" id="KW-0812">Transmembrane</keyword>
<dbReference type="GO" id="GO:0022857">
    <property type="term" value="F:transmembrane transporter activity"/>
    <property type="evidence" value="ECO:0007669"/>
    <property type="project" value="InterPro"/>
</dbReference>
<evidence type="ECO:0000259" key="6">
    <source>
        <dbReference type="PROSITE" id="PS50850"/>
    </source>
</evidence>
<feature type="compositionally biased region" description="Polar residues" evidence="4">
    <location>
        <begin position="761"/>
        <end position="770"/>
    </location>
</feature>
<dbReference type="eggNOG" id="ENOG502SN25">
    <property type="taxonomic scope" value="Eukaryota"/>
</dbReference>
<feature type="transmembrane region" description="Helical" evidence="5">
    <location>
        <begin position="1353"/>
        <end position="1371"/>
    </location>
</feature>
<feature type="transmembrane region" description="Helical" evidence="5">
    <location>
        <begin position="1122"/>
        <end position="1146"/>
    </location>
</feature>
<feature type="transmembrane region" description="Helical" evidence="5">
    <location>
        <begin position="1383"/>
        <end position="1404"/>
    </location>
</feature>
<dbReference type="CDD" id="cd17352">
    <property type="entry name" value="MFS_MCT_SLC16"/>
    <property type="match status" value="1"/>
</dbReference>
<evidence type="ECO:0000256" key="1">
    <source>
        <dbReference type="ARBA" id="ARBA00004141"/>
    </source>
</evidence>
<comment type="similarity">
    <text evidence="2">Belongs to the major facilitator superfamily. Monocarboxylate porter (TC 2.A.1.13) family.</text>
</comment>
<dbReference type="InterPro" id="IPR050327">
    <property type="entry name" value="Proton-linked_MCT"/>
</dbReference>
<dbReference type="InterPro" id="IPR011701">
    <property type="entry name" value="MFS"/>
</dbReference>
<keyword evidence="5" id="KW-1133">Transmembrane helix</keyword>
<dbReference type="Pfam" id="PF07690">
    <property type="entry name" value="MFS_1"/>
    <property type="match status" value="1"/>
</dbReference>
<feature type="compositionally biased region" description="Polar residues" evidence="4">
    <location>
        <begin position="270"/>
        <end position="281"/>
    </location>
</feature>
<feature type="compositionally biased region" description="Polar residues" evidence="4">
    <location>
        <begin position="205"/>
        <end position="220"/>
    </location>
</feature>
<sequence>MPDLEVVGALGGPSHLDRSLLKSHKSLPRRRQPRPTIEMTDNNSPIEVKDNMVNGGDMPITPTLPLTPPNQSQENAQQDSPPRLNGQPSLPLSLRNMAAPATGSHQFSPPTPDVTPPRAKDITPKVRPVFPSLQSSTTSRADSFQTARENVSDDDTMDDLYPSAHSLIIQKRQRSFPEPSPFANGFDSISNSTGDEKDVARDDTTQTGRTVKNSEMTQENQDVKRTTRLASSPLPKSQLKKRSNQKSQNTTAPEKEILEVAPPEVKKEQPSSMRNTRQSPEPSDLEKVDGTSASDLTNTEQKLMDRVNTWRHSGASFTSIIEALVIDTSPPKQRTLRHTEKRTSLRSVSSPQPRSARTSTESTGDSSHRLVHKSGRISNENRNSVASDMSVPVSFTSTSKEIQEIIPVVVVPQRRSSLKSSAPSTRNQSVVPSTTSSRRKTSISRSRASDQYPPQRSRTMSDAASSAAGQSGRESRGRGVGRPPIPTRSSSLSAPTSRNNSRTTSLTSESLRQHTEQMQFAFEVPPHNKPSDVLPSPRIVLHEGSDPANADTSVSAFPRRTVEDMDLLHAPSLHFTQSSVVSSSPGPIEINEATMVTYFPHNNDSLLVINSYMQPESKAVQALRDQDLSEPFAVRTPEHSTVALDVESPLRNPRRAPVPPIQKAVLPEPADSRQPRNAELSRQGSNRLSRGFGSVKRALSARRNSDGVRPQPLTRSLSVRSAKSRRAEKARNGQMSSFWQPRGFWDDFDSTPNNERGPVTLNEQNGYPTTTDREDTYVSNSLGLPQKRVIFSGPLVLARRISKSRKTRRQQVRRQQLSHSDLNLAMGIVRPHSPYQRQTVKYKLQRGVLFPVRSFRNIRRRVQEVRQQRARAALEARREKLKQSIGPRKIMDPYAVGPFNHGAPYEDSNVPRVNFSGIEALQMTDLNNTDRGNEDGIAHPVNAQPGGAEDQRQPQPQLQMQMEKSGVNVQDVSAPGQPLDNGATRSAYDHGYNYENEDTIMSSITRISTDPYDNTYPEGGLEAWLVVLGSFSGLFGAMGLINTIGTFQTYISTHQLKEYSSGTIGWIFGIYACLTFFCGLQIGPVFDAKGPRLLVLAGSVLIMVSMIILGFCTKYWQFMLVFGVLMGVGTSLIFTPAIAAVGHYFYDRRGEATGIAAMGGSVGGIVFPLVLEALFPKIGWAWATRVIALFCLISLGVACILIRSRLPPKPASKENILPDFRIFRDPIFSLTTAGVFLIEWGMFVPVTYISSYALAEGFSSTFSYQILAILNVGSAFGRWLPGYIADYLGRFNTMILASLGCLVTSACLWLPAGGSLALLIVYSVLFGFFSGSNISLTPVCVGQLCKTEHYGRYYATAYTIVSMGTLTGVPIAGEILSRCGGHYWGLIAFVACCYFSGAIAFTAAKLLKVGWGHPLAVF</sequence>
<feature type="region of interest" description="Disordered" evidence="4">
    <location>
        <begin position="631"/>
        <end position="773"/>
    </location>
</feature>
<dbReference type="HOGENOM" id="CLU_253254_0_0_1"/>
<feature type="transmembrane region" description="Helical" evidence="5">
    <location>
        <begin position="1064"/>
        <end position="1086"/>
    </location>
</feature>
<feature type="compositionally biased region" description="Basic and acidic residues" evidence="4">
    <location>
        <begin position="194"/>
        <end position="204"/>
    </location>
</feature>
<feature type="compositionally biased region" description="Low complexity" evidence="4">
    <location>
        <begin position="953"/>
        <end position="962"/>
    </location>
</feature>
<organism evidence="7">
    <name type="scientific">Talaromyces marneffei PM1</name>
    <dbReference type="NCBI Taxonomy" id="1077442"/>
    <lineage>
        <taxon>Eukaryota</taxon>
        <taxon>Fungi</taxon>
        <taxon>Dikarya</taxon>
        <taxon>Ascomycota</taxon>
        <taxon>Pezizomycotina</taxon>
        <taxon>Eurotiomycetes</taxon>
        <taxon>Eurotiomycetidae</taxon>
        <taxon>Eurotiales</taxon>
        <taxon>Trichocomaceae</taxon>
        <taxon>Talaromyces</taxon>
        <taxon>Talaromyces sect. Talaromyces</taxon>
    </lineage>
</organism>
<dbReference type="InterPro" id="IPR020846">
    <property type="entry name" value="MFS_dom"/>
</dbReference>
<dbReference type="PANTHER" id="PTHR11360">
    <property type="entry name" value="MONOCARBOXYLATE TRANSPORTER"/>
    <property type="match status" value="1"/>
</dbReference>
<protein>
    <submittedName>
        <fullName evidence="7">Putative transporter MCH4</fullName>
    </submittedName>
</protein>
<keyword evidence="3" id="KW-0175">Coiled coil</keyword>
<feature type="compositionally biased region" description="Polar residues" evidence="4">
    <location>
        <begin position="132"/>
        <end position="149"/>
    </location>
</feature>
<dbReference type="PROSITE" id="PS50850">
    <property type="entry name" value="MFS"/>
    <property type="match status" value="1"/>
</dbReference>
<evidence type="ECO:0000256" key="4">
    <source>
        <dbReference type="SAM" id="MobiDB-lite"/>
    </source>
</evidence>
<feature type="compositionally biased region" description="Polar residues" evidence="4">
    <location>
        <begin position="70"/>
        <end position="90"/>
    </location>
</feature>
<feature type="compositionally biased region" description="Low complexity" evidence="4">
    <location>
        <begin position="463"/>
        <end position="472"/>
    </location>
</feature>
<feature type="compositionally biased region" description="Polar residues" evidence="4">
    <location>
        <begin position="452"/>
        <end position="462"/>
    </location>
</feature>
<feature type="transmembrane region" description="Helical" evidence="5">
    <location>
        <begin position="1093"/>
        <end position="1116"/>
    </location>
</feature>
<feature type="compositionally biased region" description="Low complexity" evidence="4">
    <location>
        <begin position="496"/>
        <end position="510"/>
    </location>
</feature>
<keyword evidence="5" id="KW-0472">Membrane</keyword>
<feature type="transmembrane region" description="Helical" evidence="5">
    <location>
        <begin position="1187"/>
        <end position="1206"/>
    </location>
</feature>
<feature type="region of interest" description="Disordered" evidence="4">
    <location>
        <begin position="414"/>
        <end position="510"/>
    </location>
</feature>
<feature type="transmembrane region" description="Helical" evidence="5">
    <location>
        <begin position="1153"/>
        <end position="1175"/>
    </location>
</feature>
<feature type="transmembrane region" description="Helical" evidence="5">
    <location>
        <begin position="1227"/>
        <end position="1250"/>
    </location>
</feature>
<evidence type="ECO:0000256" key="5">
    <source>
        <dbReference type="SAM" id="Phobius"/>
    </source>
</evidence>
<feature type="transmembrane region" description="Helical" evidence="5">
    <location>
        <begin position="1293"/>
        <end position="1312"/>
    </location>
</feature>
<name>A0A093VE02_TALMA</name>
<feature type="domain" description="Major facilitator superfamily (MFS) profile" evidence="6">
    <location>
        <begin position="1022"/>
        <end position="1418"/>
    </location>
</feature>